<dbReference type="PANTHER" id="PTHR13742">
    <property type="entry name" value="RETINOBLASTOMA-ASSOCIATED PROTEIN RB -RELATED"/>
    <property type="match status" value="1"/>
</dbReference>
<dbReference type="AlphaFoldDB" id="A0A843WMR4"/>
<dbReference type="Pfam" id="PF01857">
    <property type="entry name" value="RB_B"/>
    <property type="match status" value="1"/>
</dbReference>
<dbReference type="GO" id="GO:0030154">
    <property type="term" value="P:cell differentiation"/>
    <property type="evidence" value="ECO:0007669"/>
    <property type="project" value="TreeGrafter"/>
</dbReference>
<comment type="subcellular location">
    <subcellularLocation>
        <location evidence="1">Nucleus</location>
    </subcellularLocation>
</comment>
<evidence type="ECO:0000256" key="8">
    <source>
        <dbReference type="ARBA" id="ARBA00025018"/>
    </source>
</evidence>
<organism evidence="13 14">
    <name type="scientific">Colocasia esculenta</name>
    <name type="common">Wild taro</name>
    <name type="synonym">Arum esculentum</name>
    <dbReference type="NCBI Taxonomy" id="4460"/>
    <lineage>
        <taxon>Eukaryota</taxon>
        <taxon>Viridiplantae</taxon>
        <taxon>Streptophyta</taxon>
        <taxon>Embryophyta</taxon>
        <taxon>Tracheophyta</taxon>
        <taxon>Spermatophyta</taxon>
        <taxon>Magnoliopsida</taxon>
        <taxon>Liliopsida</taxon>
        <taxon>Araceae</taxon>
        <taxon>Aroideae</taxon>
        <taxon>Colocasieae</taxon>
        <taxon>Colocasia</taxon>
    </lineage>
</organism>
<feature type="compositionally biased region" description="Polar residues" evidence="10">
    <location>
        <begin position="386"/>
        <end position="404"/>
    </location>
</feature>
<dbReference type="GO" id="GO:2000134">
    <property type="term" value="P:negative regulation of G1/S transition of mitotic cell cycle"/>
    <property type="evidence" value="ECO:0007669"/>
    <property type="project" value="TreeGrafter"/>
</dbReference>
<feature type="region of interest" description="Disordered" evidence="10">
    <location>
        <begin position="1"/>
        <end position="20"/>
    </location>
</feature>
<sequence>MSPGGAEMEGAKPAAFPMPDEDSAVESRFADLCKAGLGLDEIKERQARTLFNEIKPILLANVSAIGTGSFEEVERLWSGLVLYCVKKLSEGKNKQDSEDGWFTLPRILRAAKLNVVDFFKEMPQFLLKAGHVIGRLYGSDWEKRLEVKESQANFVPLKILSSFYKRAYEEFFLPGDMRNAKHMSASTSTGYVSDYHRFGWLLFLALRVHAFSRFKNIVTSTNGIVSILAFLILHVPVCFRKFSVPDSPLLVKRTDKGLDLVASLCQKYETSEDELKRMMEKANNLIVDILKKQPRPASECKTENLENLNTDGLSYFEDLMEVKSLSSSLSTLEKDYDDAIYARGELDERMFVNDEDSLIGTGSLSGGAINMCSAKRKLDALASPSRTITSTLSPPRTPASQLNGGNAKIASTPVSTAMTTAKWLRNVISPLSSRPSVELERFLSSCDKDVTSDVTRRVNIMLEAIFPSSSFGDRSVAGNLQSASLVDNIWAEQRKLEAMKLYYRVLEAMCRAESQILNGNNLTSLLSNERFHRCMLACAAELVLATHKTVTMMFPAVLEKTGITAFDLSKVIESFVRHEESLPRELKRHLNSLEERLLESMAWEKGSSMYNSLIVAKPSLSAEINRLGLLAEPMPSIDAIAMLHNISTVGLPLLPVSKSEISPDQNGEPRSPKRLCTEYRSVLVERNSFTSPVKDRLLTFNSLKSKSPLLQSAFASPTRPNPAAGGETCAETGINIFFNKITKLAAIRIRSLCERLQLCQPVVEHVYGLIQQIINHRTALFFNRHIDQIILCSLYGVAKISKLSLTFKQIIYAYRKQPQCKPQVFRSVFVDWSSASCSGRMGQEHVDIITFYNEVFIPSVKPLLVDLGASGPASKQTRLPEEIASTDGQSPGSPRLSPFPSLPDISPKKVSATHNIYVSPLRSSKMDALLSPSSKSYYACVGESTHAYQSPSKDLTAINNRLNWKVSGRLNFDCVVSDSLVAGSLGPPNGCAAASCATDTDTTLNPVKREQADS</sequence>
<evidence type="ECO:0000256" key="1">
    <source>
        <dbReference type="ARBA" id="ARBA00004123"/>
    </source>
</evidence>
<evidence type="ECO:0000256" key="4">
    <source>
        <dbReference type="ARBA" id="ARBA00023015"/>
    </source>
</evidence>
<comment type="caution">
    <text evidence="13">The sequence shown here is derived from an EMBL/GenBank/DDBJ whole genome shotgun (WGS) entry which is preliminary data.</text>
</comment>
<dbReference type="GO" id="GO:0005634">
    <property type="term" value="C:nucleus"/>
    <property type="evidence" value="ECO:0007669"/>
    <property type="project" value="UniProtKB-SubCell"/>
</dbReference>
<dbReference type="GO" id="GO:0000977">
    <property type="term" value="F:RNA polymerase II transcription regulatory region sequence-specific DNA binding"/>
    <property type="evidence" value="ECO:0007669"/>
    <property type="project" value="TreeGrafter"/>
</dbReference>
<dbReference type="GO" id="GO:0005667">
    <property type="term" value="C:transcription regulator complex"/>
    <property type="evidence" value="ECO:0007669"/>
    <property type="project" value="TreeGrafter"/>
</dbReference>
<dbReference type="GO" id="GO:0006357">
    <property type="term" value="P:regulation of transcription by RNA polymerase II"/>
    <property type="evidence" value="ECO:0007669"/>
    <property type="project" value="InterPro"/>
</dbReference>
<feature type="region of interest" description="Disordered" evidence="10">
    <location>
        <begin position="872"/>
        <end position="901"/>
    </location>
</feature>
<feature type="domain" description="Retinoblastoma-associated protein A-box" evidence="12">
    <location>
        <begin position="412"/>
        <end position="613"/>
    </location>
</feature>
<reference evidence="13" key="1">
    <citation type="submission" date="2017-07" db="EMBL/GenBank/DDBJ databases">
        <title>Taro Niue Genome Assembly and Annotation.</title>
        <authorList>
            <person name="Atibalentja N."/>
            <person name="Keating K."/>
            <person name="Fields C.J."/>
        </authorList>
    </citation>
    <scope>NUCLEOTIDE SEQUENCE</scope>
    <source>
        <strain evidence="13">Niue_2</strain>
        <tissue evidence="13">Leaf</tissue>
    </source>
</reference>
<evidence type="ECO:0000259" key="11">
    <source>
        <dbReference type="SMART" id="SM01367"/>
    </source>
</evidence>
<dbReference type="EMBL" id="NMUH01004286">
    <property type="protein sequence ID" value="MQM09087.1"/>
    <property type="molecule type" value="Genomic_DNA"/>
</dbReference>
<dbReference type="Pfam" id="PF11934">
    <property type="entry name" value="DUF3452"/>
    <property type="match status" value="1"/>
</dbReference>
<dbReference type="InterPro" id="IPR024599">
    <property type="entry name" value="RB_N"/>
</dbReference>
<dbReference type="FunFam" id="1.10.472.10:FF:000030">
    <property type="entry name" value="Retinoblastoma-related protein 1"/>
    <property type="match status" value="1"/>
</dbReference>
<dbReference type="Proteomes" id="UP000652761">
    <property type="component" value="Unassembled WGS sequence"/>
</dbReference>
<keyword evidence="14" id="KW-1185">Reference proteome</keyword>
<protein>
    <recommendedName>
        <fullName evidence="15">Retinoblastoma-related protein</fullName>
    </recommendedName>
</protein>
<comment type="similarity">
    <text evidence="2">Belongs to the retinoblastoma protein (RB) family.</text>
</comment>
<evidence type="ECO:0000256" key="3">
    <source>
        <dbReference type="ARBA" id="ARBA00022491"/>
    </source>
</evidence>
<evidence type="ECO:0000256" key="10">
    <source>
        <dbReference type="SAM" id="MobiDB-lite"/>
    </source>
</evidence>
<dbReference type="SUPFAM" id="SSF47954">
    <property type="entry name" value="Cyclin-like"/>
    <property type="match status" value="2"/>
</dbReference>
<dbReference type="InterPro" id="IPR028309">
    <property type="entry name" value="RB_fam"/>
</dbReference>
<proteinExistence type="inferred from homology"/>
<dbReference type="Pfam" id="PF01858">
    <property type="entry name" value="RB_A"/>
    <property type="match status" value="1"/>
</dbReference>
<evidence type="ECO:0000256" key="2">
    <source>
        <dbReference type="ARBA" id="ARBA00009475"/>
    </source>
</evidence>
<evidence type="ECO:0000256" key="6">
    <source>
        <dbReference type="ARBA" id="ARBA00023242"/>
    </source>
</evidence>
<name>A0A843WMR4_COLES</name>
<dbReference type="SMART" id="SM01367">
    <property type="entry name" value="DUF3452"/>
    <property type="match status" value="1"/>
</dbReference>
<dbReference type="InterPro" id="IPR002720">
    <property type="entry name" value="RB_A"/>
</dbReference>
<evidence type="ECO:0000313" key="13">
    <source>
        <dbReference type="EMBL" id="MQM09087.1"/>
    </source>
</evidence>
<evidence type="ECO:0000256" key="5">
    <source>
        <dbReference type="ARBA" id="ARBA00023163"/>
    </source>
</evidence>
<dbReference type="PANTHER" id="PTHR13742:SF17">
    <property type="entry name" value="RE32990P-RELATED"/>
    <property type="match status" value="1"/>
</dbReference>
<keyword evidence="5" id="KW-0804">Transcription</keyword>
<comment type="function">
    <text evidence="8">Regulator of biological processes that recruits a histone deacetylase to control gene transcription. May play a role in the entry into mitosis, negatively regulating the cell proliferation. Formation of stable complexes with geminiviridae replication-associated proteins may create a cellular environment which favors viral DNA replication.</text>
</comment>
<keyword evidence="4" id="KW-0805">Transcription regulation</keyword>
<keyword evidence="3" id="KW-0678">Repressor</keyword>
<keyword evidence="9" id="KW-0175">Coiled coil</keyword>
<dbReference type="Gene3D" id="1.10.472.10">
    <property type="entry name" value="Cyclin-like"/>
    <property type="match status" value="2"/>
</dbReference>
<dbReference type="InterPro" id="IPR002719">
    <property type="entry name" value="RB_B"/>
</dbReference>
<dbReference type="GO" id="GO:0000785">
    <property type="term" value="C:chromatin"/>
    <property type="evidence" value="ECO:0007669"/>
    <property type="project" value="TreeGrafter"/>
</dbReference>
<evidence type="ECO:0000313" key="14">
    <source>
        <dbReference type="Proteomes" id="UP000652761"/>
    </source>
</evidence>
<dbReference type="GO" id="GO:0032875">
    <property type="term" value="P:regulation of DNA endoreduplication"/>
    <property type="evidence" value="ECO:0007669"/>
    <property type="project" value="UniProtKB-ARBA"/>
</dbReference>
<keyword evidence="6" id="KW-0539">Nucleus</keyword>
<evidence type="ECO:0008006" key="15">
    <source>
        <dbReference type="Google" id="ProtNLM"/>
    </source>
</evidence>
<keyword evidence="7" id="KW-0131">Cell cycle</keyword>
<feature type="region of interest" description="Disordered" evidence="10">
    <location>
        <begin position="386"/>
        <end position="408"/>
    </location>
</feature>
<dbReference type="InterPro" id="IPR036915">
    <property type="entry name" value="Cyclin-like_sf"/>
</dbReference>
<evidence type="ECO:0000259" key="12">
    <source>
        <dbReference type="SMART" id="SM01368"/>
    </source>
</evidence>
<evidence type="ECO:0000256" key="7">
    <source>
        <dbReference type="ARBA" id="ARBA00023306"/>
    </source>
</evidence>
<accession>A0A843WMR4</accession>
<feature type="coiled-coil region" evidence="9">
    <location>
        <begin position="261"/>
        <end position="292"/>
    </location>
</feature>
<dbReference type="SMART" id="SM01368">
    <property type="entry name" value="RB_A"/>
    <property type="match status" value="1"/>
</dbReference>
<dbReference type="FunFam" id="1.10.472.10:FF:000067">
    <property type="entry name" value="Retinoblastoma-related protein 1"/>
    <property type="match status" value="1"/>
</dbReference>
<dbReference type="OrthoDB" id="844594at2759"/>
<feature type="domain" description="Retinoblastoma-associated protein N-terminal" evidence="11">
    <location>
        <begin position="88"/>
        <end position="234"/>
    </location>
</feature>
<gene>
    <name evidence="13" type="ORF">Taro_041951</name>
</gene>
<evidence type="ECO:0000256" key="9">
    <source>
        <dbReference type="SAM" id="Coils"/>
    </source>
</evidence>